<gene>
    <name evidence="1" type="ORF">PtA15_8A450</name>
</gene>
<sequence>MSGTELPWINLKSIKEDKYTREFEEIAEKFRDEDPSYLLESDQPESLNQQLERSLSNLNKLEKKMLSEVVEWTKKTENHAKPELAGKIKSLMRQFFASFAKEDTKKADILEAMKYIKFIYKTGYLQFCARSDLIPGILTPNHYNYLEALNNRIHHDLTFISRFISKRNGKAQIFSLNE</sequence>
<reference evidence="1" key="1">
    <citation type="submission" date="2022-10" db="EMBL/GenBank/DDBJ databases">
        <title>Puccinia triticina Genome sequencing and assembly.</title>
        <authorList>
            <person name="Li C."/>
        </authorList>
    </citation>
    <scope>NUCLEOTIDE SEQUENCE</scope>
    <source>
        <strain evidence="1">Pt15</strain>
    </source>
</reference>
<accession>A0ABY7CQK4</accession>
<dbReference type="RefSeq" id="XP_053023101.1">
    <property type="nucleotide sequence ID" value="XM_053171882.1"/>
</dbReference>
<keyword evidence="2" id="KW-1185">Reference proteome</keyword>
<dbReference type="GeneID" id="77812777"/>
<proteinExistence type="predicted"/>
<evidence type="ECO:0000313" key="2">
    <source>
        <dbReference type="Proteomes" id="UP001164743"/>
    </source>
</evidence>
<protein>
    <submittedName>
        <fullName evidence="1">Uncharacterized protein</fullName>
    </submittedName>
</protein>
<organism evidence="1 2">
    <name type="scientific">Puccinia triticina</name>
    <dbReference type="NCBI Taxonomy" id="208348"/>
    <lineage>
        <taxon>Eukaryota</taxon>
        <taxon>Fungi</taxon>
        <taxon>Dikarya</taxon>
        <taxon>Basidiomycota</taxon>
        <taxon>Pucciniomycotina</taxon>
        <taxon>Pucciniomycetes</taxon>
        <taxon>Pucciniales</taxon>
        <taxon>Pucciniaceae</taxon>
        <taxon>Puccinia</taxon>
    </lineage>
</organism>
<dbReference type="Proteomes" id="UP001164743">
    <property type="component" value="Chromosome 8A"/>
</dbReference>
<dbReference type="EMBL" id="CP110428">
    <property type="protein sequence ID" value="WAQ87546.1"/>
    <property type="molecule type" value="Genomic_DNA"/>
</dbReference>
<evidence type="ECO:0000313" key="1">
    <source>
        <dbReference type="EMBL" id="WAQ87546.1"/>
    </source>
</evidence>
<name>A0ABY7CQK4_9BASI</name>